<keyword evidence="1" id="KW-0472">Membrane</keyword>
<dbReference type="OrthoDB" id="5196680at2"/>
<dbReference type="AlphaFoldDB" id="A0A291LZ43"/>
<evidence type="ECO:0000259" key="2">
    <source>
        <dbReference type="Pfam" id="PF11977"/>
    </source>
</evidence>
<reference evidence="3 4" key="1">
    <citation type="submission" date="2017-05" db="EMBL/GenBank/DDBJ databases">
        <title>Comparative genomic and metabolic analysis of manganese-oxidizing mechanisms in Celeribater manganoxidans DY25T: its adaption to the environment of polymetallic nodule.</title>
        <authorList>
            <person name="Wang X."/>
        </authorList>
    </citation>
    <scope>NUCLEOTIDE SEQUENCE [LARGE SCALE GENOMIC DNA]</scope>
    <source>
        <strain evidence="3 4">DY25</strain>
    </source>
</reference>
<dbReference type="InterPro" id="IPR021869">
    <property type="entry name" value="RNase_Zc3h12_NYN"/>
</dbReference>
<dbReference type="Pfam" id="PF11977">
    <property type="entry name" value="RNase_Zc3h12a"/>
    <property type="match status" value="1"/>
</dbReference>
<accession>A0A291LZ43</accession>
<name>A0A291LZ43_9RHOB</name>
<gene>
    <name evidence="3" type="ORF">CBW24_07720</name>
</gene>
<sequence length="194" mass="21540">MHGPVVLMILSLAGVAVALWVPGWSDLLLLAGPCAVAAAYLLLRALRRPPPPGKRIILDGSNIMHWTDGQPDLRPVRDVLRTLRARGIAPSIVFDANAGYKLEGKYKNDTALARSLGIPRDRVMVVPRGTTADEVILRAARDLNVPIISNDRFRDWHDAHPEVTRQGRLVRGGYRKGTLWLALPEDDPHRQPHR</sequence>
<dbReference type="Gene3D" id="3.40.50.11980">
    <property type="match status" value="1"/>
</dbReference>
<dbReference type="EMBL" id="CP021404">
    <property type="protein sequence ID" value="ATI41897.1"/>
    <property type="molecule type" value="Genomic_DNA"/>
</dbReference>
<protein>
    <recommendedName>
        <fullName evidence="2">RNase NYN domain-containing protein</fullName>
    </recommendedName>
</protein>
<keyword evidence="1" id="KW-0812">Transmembrane</keyword>
<organism evidence="3 4">
    <name type="scientific">Pacificitalea manganoxidans</name>
    <dbReference type="NCBI Taxonomy" id="1411902"/>
    <lineage>
        <taxon>Bacteria</taxon>
        <taxon>Pseudomonadati</taxon>
        <taxon>Pseudomonadota</taxon>
        <taxon>Alphaproteobacteria</taxon>
        <taxon>Rhodobacterales</taxon>
        <taxon>Paracoccaceae</taxon>
        <taxon>Pacificitalea</taxon>
    </lineage>
</organism>
<evidence type="ECO:0000313" key="3">
    <source>
        <dbReference type="EMBL" id="ATI41897.1"/>
    </source>
</evidence>
<evidence type="ECO:0000256" key="1">
    <source>
        <dbReference type="SAM" id="Phobius"/>
    </source>
</evidence>
<dbReference type="Proteomes" id="UP000219050">
    <property type="component" value="Chromosome"/>
</dbReference>
<feature type="transmembrane region" description="Helical" evidence="1">
    <location>
        <begin position="28"/>
        <end position="46"/>
    </location>
</feature>
<dbReference type="KEGG" id="cmag:CBW24_07720"/>
<proteinExistence type="predicted"/>
<evidence type="ECO:0000313" key="4">
    <source>
        <dbReference type="Proteomes" id="UP000219050"/>
    </source>
</evidence>
<keyword evidence="4" id="KW-1185">Reference proteome</keyword>
<keyword evidence="1" id="KW-1133">Transmembrane helix</keyword>
<feature type="domain" description="RNase NYN" evidence="2">
    <location>
        <begin position="54"/>
        <end position="165"/>
    </location>
</feature>